<comment type="caution">
    <text evidence="2">The sequence shown here is derived from an EMBL/GenBank/DDBJ whole genome shotgun (WGS) entry which is preliminary data.</text>
</comment>
<dbReference type="Proteomes" id="UP001162640">
    <property type="component" value="Unassembled WGS sequence"/>
</dbReference>
<feature type="region of interest" description="Disordered" evidence="1">
    <location>
        <begin position="61"/>
        <end position="80"/>
    </location>
</feature>
<feature type="region of interest" description="Disordered" evidence="1">
    <location>
        <begin position="1"/>
        <end position="43"/>
    </location>
</feature>
<dbReference type="AlphaFoldDB" id="A0A9W7EM79"/>
<name>A0A9W7EM79_9STRA</name>
<feature type="compositionally biased region" description="Low complexity" evidence="1">
    <location>
        <begin position="164"/>
        <end position="180"/>
    </location>
</feature>
<evidence type="ECO:0000313" key="2">
    <source>
        <dbReference type="EMBL" id="GMH82955.1"/>
    </source>
</evidence>
<protein>
    <submittedName>
        <fullName evidence="2">Uncharacterized protein</fullName>
    </submittedName>
</protein>
<dbReference type="EMBL" id="BLQM01000321">
    <property type="protein sequence ID" value="GMH82955.1"/>
    <property type="molecule type" value="Genomic_DNA"/>
</dbReference>
<accession>A0A9W7EM79</accession>
<feature type="compositionally biased region" description="Polar residues" evidence="1">
    <location>
        <begin position="26"/>
        <end position="41"/>
    </location>
</feature>
<sequence length="250" mass="27838">MSTIKVPSPEEVYRGTAPRLNPPSPKHTQSLVSEGETSSWGQPEPYLDILVTASSNFSSTYSNVGGKNRPKPSFSSNQRDSATASSEDYIFIPNLSHTGIVTTLVDPSFPIGVKVQSAVKSVYPKSEQKQLMDSLNLDLSKPVTTVTSNLTQISPTQRVTSPLRSQGRSQTGRSSRQSPQKRNVVLTNTLSMEDPYLDHNGRVAKPTKLHELVYNRRMMQPKSRRKTREAKEILKTMKRDLEEAKLKIPL</sequence>
<reference evidence="3" key="1">
    <citation type="journal article" date="2023" name="Commun. Biol.">
        <title>Genome analysis of Parmales, the sister group of diatoms, reveals the evolutionary specialization of diatoms from phago-mixotrophs to photoautotrophs.</title>
        <authorList>
            <person name="Ban H."/>
            <person name="Sato S."/>
            <person name="Yoshikawa S."/>
            <person name="Yamada K."/>
            <person name="Nakamura Y."/>
            <person name="Ichinomiya M."/>
            <person name="Sato N."/>
            <person name="Blanc-Mathieu R."/>
            <person name="Endo H."/>
            <person name="Kuwata A."/>
            <person name="Ogata H."/>
        </authorList>
    </citation>
    <scope>NUCLEOTIDE SEQUENCE [LARGE SCALE GENOMIC DNA]</scope>
</reference>
<feature type="region of interest" description="Disordered" evidence="1">
    <location>
        <begin position="156"/>
        <end position="183"/>
    </location>
</feature>
<proteinExistence type="predicted"/>
<organism evidence="2 3">
    <name type="scientific">Triparma laevis f. inornata</name>
    <dbReference type="NCBI Taxonomy" id="1714386"/>
    <lineage>
        <taxon>Eukaryota</taxon>
        <taxon>Sar</taxon>
        <taxon>Stramenopiles</taxon>
        <taxon>Ochrophyta</taxon>
        <taxon>Bolidophyceae</taxon>
        <taxon>Parmales</taxon>
        <taxon>Triparmaceae</taxon>
        <taxon>Triparma</taxon>
    </lineage>
</organism>
<evidence type="ECO:0000256" key="1">
    <source>
        <dbReference type="SAM" id="MobiDB-lite"/>
    </source>
</evidence>
<gene>
    <name evidence="2" type="ORF">TL16_g09435</name>
</gene>
<evidence type="ECO:0000313" key="3">
    <source>
        <dbReference type="Proteomes" id="UP001162640"/>
    </source>
</evidence>